<gene>
    <name evidence="1" type="ORF">HAX54_039257</name>
</gene>
<dbReference type="EMBL" id="JACEIK010005426">
    <property type="protein sequence ID" value="MCE0481482.1"/>
    <property type="molecule type" value="Genomic_DNA"/>
</dbReference>
<organism evidence="1 2">
    <name type="scientific">Datura stramonium</name>
    <name type="common">Jimsonweed</name>
    <name type="synonym">Common thornapple</name>
    <dbReference type="NCBI Taxonomy" id="4076"/>
    <lineage>
        <taxon>Eukaryota</taxon>
        <taxon>Viridiplantae</taxon>
        <taxon>Streptophyta</taxon>
        <taxon>Embryophyta</taxon>
        <taxon>Tracheophyta</taxon>
        <taxon>Spermatophyta</taxon>
        <taxon>Magnoliopsida</taxon>
        <taxon>eudicotyledons</taxon>
        <taxon>Gunneridae</taxon>
        <taxon>Pentapetalae</taxon>
        <taxon>asterids</taxon>
        <taxon>lamiids</taxon>
        <taxon>Solanales</taxon>
        <taxon>Solanaceae</taxon>
        <taxon>Solanoideae</taxon>
        <taxon>Datureae</taxon>
        <taxon>Datura</taxon>
    </lineage>
</organism>
<accession>A0ABS8VMD1</accession>
<dbReference type="Proteomes" id="UP000823775">
    <property type="component" value="Unassembled WGS sequence"/>
</dbReference>
<proteinExistence type="predicted"/>
<protein>
    <submittedName>
        <fullName evidence="1">Uncharacterized protein</fullName>
    </submittedName>
</protein>
<reference evidence="1 2" key="1">
    <citation type="journal article" date="2021" name="BMC Genomics">
        <title>Datura genome reveals duplications of psychoactive alkaloid biosynthetic genes and high mutation rate following tissue culture.</title>
        <authorList>
            <person name="Rajewski A."/>
            <person name="Carter-House D."/>
            <person name="Stajich J."/>
            <person name="Litt A."/>
        </authorList>
    </citation>
    <scope>NUCLEOTIDE SEQUENCE [LARGE SCALE GENOMIC DNA]</scope>
    <source>
        <strain evidence="1">AR-01</strain>
    </source>
</reference>
<evidence type="ECO:0000313" key="1">
    <source>
        <dbReference type="EMBL" id="MCE0481482.1"/>
    </source>
</evidence>
<evidence type="ECO:0000313" key="2">
    <source>
        <dbReference type="Proteomes" id="UP000823775"/>
    </source>
</evidence>
<keyword evidence="2" id="KW-1185">Reference proteome</keyword>
<sequence length="103" mass="11853">MHRGILRISAVVLGTVNHGRFDTGRKTITYLRIHLKAEKLPLTLVVTSLLEMGDFFGNFLIRSLAAELYPSLLLGSGQFLDANWLDRDLWRRPFEHGLYSRLR</sequence>
<name>A0ABS8VMD1_DATST</name>
<comment type="caution">
    <text evidence="1">The sequence shown here is derived from an EMBL/GenBank/DDBJ whole genome shotgun (WGS) entry which is preliminary data.</text>
</comment>